<evidence type="ECO:0008006" key="6">
    <source>
        <dbReference type="Google" id="ProtNLM"/>
    </source>
</evidence>
<evidence type="ECO:0000313" key="5">
    <source>
        <dbReference type="Proteomes" id="UP000638043"/>
    </source>
</evidence>
<feature type="domain" description="WCX" evidence="3">
    <location>
        <begin position="264"/>
        <end position="321"/>
    </location>
</feature>
<accession>A0ABQ2MXW9</accession>
<dbReference type="Proteomes" id="UP000638043">
    <property type="component" value="Unassembled WGS sequence"/>
</dbReference>
<protein>
    <recommendedName>
        <fullName evidence="6">WYL domain-containing protein</fullName>
    </recommendedName>
</protein>
<dbReference type="Pfam" id="PF13280">
    <property type="entry name" value="WYL"/>
    <property type="match status" value="2"/>
</dbReference>
<dbReference type="PROSITE" id="PS52050">
    <property type="entry name" value="WYL"/>
    <property type="match status" value="2"/>
</dbReference>
<evidence type="ECO:0000313" key="4">
    <source>
        <dbReference type="EMBL" id="GGO61248.1"/>
    </source>
</evidence>
<dbReference type="Pfam" id="PF19187">
    <property type="entry name" value="HTH_PafC"/>
    <property type="match status" value="1"/>
</dbReference>
<feature type="domain" description="WYL" evidence="1">
    <location>
        <begin position="156"/>
        <end position="219"/>
    </location>
</feature>
<evidence type="ECO:0000259" key="1">
    <source>
        <dbReference type="Pfam" id="PF13280"/>
    </source>
</evidence>
<dbReference type="InterPro" id="IPR026881">
    <property type="entry name" value="WYL_dom"/>
</dbReference>
<dbReference type="PANTHER" id="PTHR34580">
    <property type="match status" value="1"/>
</dbReference>
<proteinExistence type="predicted"/>
<dbReference type="RefSeq" id="WP_188700160.1">
    <property type="nucleotide sequence ID" value="NZ_BMMQ01000002.1"/>
</dbReference>
<dbReference type="PANTHER" id="PTHR34580:SF1">
    <property type="entry name" value="PROTEIN PAFC"/>
    <property type="match status" value="1"/>
</dbReference>
<dbReference type="EMBL" id="BMMQ01000002">
    <property type="protein sequence ID" value="GGO61248.1"/>
    <property type="molecule type" value="Genomic_DNA"/>
</dbReference>
<feature type="domain" description="PafC HTH" evidence="2">
    <location>
        <begin position="351"/>
        <end position="470"/>
    </location>
</feature>
<evidence type="ECO:0000259" key="3">
    <source>
        <dbReference type="Pfam" id="PF25583"/>
    </source>
</evidence>
<dbReference type="InterPro" id="IPR043839">
    <property type="entry name" value="PafC_HTH"/>
</dbReference>
<gene>
    <name evidence="4" type="ORF">GCM10010910_08600</name>
</gene>
<comment type="caution">
    <text evidence="4">The sequence shown here is derived from an EMBL/GenBank/DDBJ whole genome shotgun (WGS) entry which is preliminary data.</text>
</comment>
<evidence type="ECO:0000259" key="2">
    <source>
        <dbReference type="Pfam" id="PF19187"/>
    </source>
</evidence>
<dbReference type="InterPro" id="IPR057727">
    <property type="entry name" value="WCX_dom"/>
</dbReference>
<organism evidence="4 5">
    <name type="scientific">Microbacterium nanhaiense</name>
    <dbReference type="NCBI Taxonomy" id="1301026"/>
    <lineage>
        <taxon>Bacteria</taxon>
        <taxon>Bacillati</taxon>
        <taxon>Actinomycetota</taxon>
        <taxon>Actinomycetes</taxon>
        <taxon>Micrococcales</taxon>
        <taxon>Microbacteriaceae</taxon>
        <taxon>Microbacterium</taxon>
    </lineage>
</organism>
<reference evidence="5" key="1">
    <citation type="journal article" date="2019" name="Int. J. Syst. Evol. Microbiol.">
        <title>The Global Catalogue of Microorganisms (GCM) 10K type strain sequencing project: providing services to taxonomists for standard genome sequencing and annotation.</title>
        <authorList>
            <consortium name="The Broad Institute Genomics Platform"/>
            <consortium name="The Broad Institute Genome Sequencing Center for Infectious Disease"/>
            <person name="Wu L."/>
            <person name="Ma J."/>
        </authorList>
    </citation>
    <scope>NUCLEOTIDE SEQUENCE [LARGE SCALE GENOMIC DNA]</scope>
    <source>
        <strain evidence="5">CGMCC 4.7181</strain>
    </source>
</reference>
<name>A0ABQ2MXW9_9MICO</name>
<dbReference type="Pfam" id="PF25583">
    <property type="entry name" value="WCX"/>
    <property type="match status" value="2"/>
</dbReference>
<keyword evidence="5" id="KW-1185">Reference proteome</keyword>
<sequence>MAERISAAERMLSLTVALLSTRRGLTRAEIFRSVTGYAERVAAGTDEAALERMFERDKEALASLGTRLEVIGDPDNPQNLRDARYRIPQDDNALPDDLEFDAAELAALSLAADAWTEATMSREARAGLRKIRALGVDPDEPISGFAPRLSARDESFGPLQDAIDRRLEVRFDYLRPGSQRVRTRRVKPLALVQFQGRWHLHGLDVGVGEPRTFLLSRIVSRVSSTGTIVEESLYPGASERALEGLRAVAARQHALIEAVPDSEAALRLGRRAVASTDDVLEVPYVDMFLFADELASYGPDARVSSPAELRELVVERLERVARLHAGEPDLDAAAGAAPVKAKRRAPIASADRVRAVLTLVPWLLEREEVPVAEAAEAFEVTPDEVRSMLTTLTLVGEPADDYYTGRMFDIDWDLLEDHDTVRLTQTVGIDRVQRFTSRESAALIAGLQLVAAVPGAADAATLEALRDKLGRGSTGVSATTVVVDEPVDERRAELSRAIGERRVVRFDYRAPEGDTLSRSVDPARLVLAGGHWYLQGWCHLREGTRTFLLDRMRGLEVTDEAATHAADERAELFAPGEDDVSATLRFPTRMRTVLADYLVHAELRENGAETFATIPFAHPASVRRLAARGGGDVEVLSPPVAREAAKTWAQSGAAHNSAA</sequence>
<feature type="domain" description="WCX" evidence="3">
    <location>
        <begin position="579"/>
        <end position="650"/>
    </location>
</feature>
<dbReference type="InterPro" id="IPR051534">
    <property type="entry name" value="CBASS_pafABC_assoc_protein"/>
</dbReference>
<feature type="domain" description="WYL" evidence="1">
    <location>
        <begin position="492"/>
        <end position="557"/>
    </location>
</feature>